<feature type="signal peptide" evidence="2">
    <location>
        <begin position="1"/>
        <end position="36"/>
    </location>
</feature>
<dbReference type="GO" id="GO:0016042">
    <property type="term" value="P:lipid catabolic process"/>
    <property type="evidence" value="ECO:0007669"/>
    <property type="project" value="InterPro"/>
</dbReference>
<reference evidence="3 4" key="1">
    <citation type="submission" date="2016-04" db="EMBL/GenBank/DDBJ databases">
        <title>Complete genome sequence of the haloalkaliphilic hydrocarbon-degrading bacterium Dietzia psychralcaliphila ILA-1T, isolated from a drain of a fish product-processing plant.</title>
        <authorList>
            <person name="Zhao J."/>
            <person name="Hu B."/>
            <person name="Geng S."/>
            <person name="Nie Y."/>
            <person name="Tang Y."/>
        </authorList>
    </citation>
    <scope>NUCLEOTIDE SEQUENCE [LARGE SCALE GENOMIC DNA]</scope>
    <source>
        <strain evidence="3 4">ILA-1</strain>
    </source>
</reference>
<evidence type="ECO:0000256" key="1">
    <source>
        <dbReference type="SAM" id="MobiDB-lite"/>
    </source>
</evidence>
<dbReference type="AlphaFoldDB" id="A0AAD0JPE8"/>
<dbReference type="RefSeq" id="WP_107747176.1">
    <property type="nucleotide sequence ID" value="NZ_CP015453.1"/>
</dbReference>
<dbReference type="EMBL" id="CP015453">
    <property type="protein sequence ID" value="AWH94174.1"/>
    <property type="molecule type" value="Genomic_DNA"/>
</dbReference>
<dbReference type="GO" id="GO:0004806">
    <property type="term" value="F:triacylglycerol lipase activity"/>
    <property type="evidence" value="ECO:0007669"/>
    <property type="project" value="InterPro"/>
</dbReference>
<dbReference type="Gene3D" id="3.40.50.1820">
    <property type="entry name" value="alpha/beta hydrolase"/>
    <property type="match status" value="1"/>
</dbReference>
<organism evidence="3 4">
    <name type="scientific">Dietzia psychralcaliphila</name>
    <dbReference type="NCBI Taxonomy" id="139021"/>
    <lineage>
        <taxon>Bacteria</taxon>
        <taxon>Bacillati</taxon>
        <taxon>Actinomycetota</taxon>
        <taxon>Actinomycetes</taxon>
        <taxon>Mycobacteriales</taxon>
        <taxon>Dietziaceae</taxon>
        <taxon>Dietzia</taxon>
    </lineage>
</organism>
<dbReference type="Proteomes" id="UP000244903">
    <property type="component" value="Chromosome"/>
</dbReference>
<feature type="region of interest" description="Disordered" evidence="1">
    <location>
        <begin position="35"/>
        <end position="65"/>
    </location>
</feature>
<dbReference type="SUPFAM" id="SSF53474">
    <property type="entry name" value="alpha/beta-Hydrolases"/>
    <property type="match status" value="1"/>
</dbReference>
<accession>A0AAD0JPE8</accession>
<dbReference type="PIRSF" id="PIRSF029171">
    <property type="entry name" value="Esterase_LipA"/>
    <property type="match status" value="1"/>
</dbReference>
<dbReference type="InterPro" id="IPR005152">
    <property type="entry name" value="Lipase_secreted"/>
</dbReference>
<sequence length="450" mass="46993">MSRFRSQPVRRGRRRAAVAATSVFALLSVLPGTVGAQPSTQPPPNGDDVQFDQPGGFYDTRDLAPDSPGAVLRAEPADLPLAVSVPGLPPLPSPLPAAAQRVIYQTLDVDGRPVASSGAFYDSTAPWNGPGPRPTIVLGPGTQGQGDPCAPSRTVETAVGTNPRSGGPVVSYEEGFALVLAGQGFRVMVVDYIGLGTPGIHTYSDRVEQAHAMLDGARAARTLTGHESPLVFWGHSQGGGASAAAAELAPEYAPELDVRAAYASAPPADLLAVLDHIDGSSLTGAIGFAINGMVERYPAIQRVVDRHVNDTGRRALDDLAGLCLADTRGAYGGRTTTEWTNSGLGLGELIRTEPEALKVLEHQRIGNRAPAVPVMLAGGINDDIVPLGQVEQLGREWCLQGTSVHFRYETTPLIPGVTHAAAAVTNFGPALQFVNDRLAGIPAPNDCGHF</sequence>
<feature type="chain" id="PRO_5041921772" evidence="2">
    <location>
        <begin position="37"/>
        <end position="450"/>
    </location>
</feature>
<proteinExistence type="predicted"/>
<dbReference type="Gene3D" id="1.10.260.130">
    <property type="match status" value="1"/>
</dbReference>
<keyword evidence="2" id="KW-0732">Signal</keyword>
<evidence type="ECO:0000313" key="4">
    <source>
        <dbReference type="Proteomes" id="UP000244903"/>
    </source>
</evidence>
<name>A0AAD0JPE8_9ACTN</name>
<evidence type="ECO:0000256" key="2">
    <source>
        <dbReference type="SAM" id="SignalP"/>
    </source>
</evidence>
<dbReference type="PANTHER" id="PTHR34853:SF1">
    <property type="entry name" value="LIPASE 5"/>
    <property type="match status" value="1"/>
</dbReference>
<protein>
    <submittedName>
        <fullName evidence="3">Lipase</fullName>
    </submittedName>
</protein>
<gene>
    <name evidence="3" type="ORF">A6048_00030</name>
</gene>
<dbReference type="KEGG" id="dpc:A6048_00030"/>
<dbReference type="InterPro" id="IPR029058">
    <property type="entry name" value="AB_hydrolase_fold"/>
</dbReference>
<dbReference type="Pfam" id="PF03583">
    <property type="entry name" value="LIP"/>
    <property type="match status" value="1"/>
</dbReference>
<dbReference type="PANTHER" id="PTHR34853">
    <property type="match status" value="1"/>
</dbReference>
<keyword evidence="4" id="KW-1185">Reference proteome</keyword>
<evidence type="ECO:0000313" key="3">
    <source>
        <dbReference type="EMBL" id="AWH94174.1"/>
    </source>
</evidence>